<keyword evidence="3 8" id="KW-0347">Helicase</keyword>
<dbReference type="EMBL" id="CP060811">
    <property type="protein sequence ID" value="QQN89104.1"/>
    <property type="molecule type" value="Genomic_DNA"/>
</dbReference>
<dbReference type="SUPFAM" id="SSF52540">
    <property type="entry name" value="P-loop containing nucleoside triphosphate hydrolases"/>
    <property type="match status" value="1"/>
</dbReference>
<keyword evidence="2" id="KW-0378">Hydrolase</keyword>
<dbReference type="PANTHER" id="PTHR11070:SF2">
    <property type="entry name" value="ATP-DEPENDENT DNA HELICASE SRS2"/>
    <property type="match status" value="1"/>
</dbReference>
<protein>
    <recommendedName>
        <fullName evidence="5">DNA 3'-5' helicase II</fullName>
    </recommendedName>
</protein>
<organism evidence="8 9">
    <name type="scientific">Acinetobacter variabilis</name>
    <dbReference type="NCBI Taxonomy" id="70346"/>
    <lineage>
        <taxon>Bacteria</taxon>
        <taxon>Pseudomonadati</taxon>
        <taxon>Pseudomonadota</taxon>
        <taxon>Gammaproteobacteria</taxon>
        <taxon>Moraxellales</taxon>
        <taxon>Moraxellaceae</taxon>
        <taxon>Acinetobacter</taxon>
    </lineage>
</organism>
<evidence type="ECO:0000259" key="7">
    <source>
        <dbReference type="Pfam" id="PF08378"/>
    </source>
</evidence>
<dbReference type="GO" id="GO:0000725">
    <property type="term" value="P:recombinational repair"/>
    <property type="evidence" value="ECO:0007669"/>
    <property type="project" value="TreeGrafter"/>
</dbReference>
<proteinExistence type="predicted"/>
<dbReference type="GO" id="GO:0003677">
    <property type="term" value="F:DNA binding"/>
    <property type="evidence" value="ECO:0007669"/>
    <property type="project" value="InterPro"/>
</dbReference>
<dbReference type="Pfam" id="PF00580">
    <property type="entry name" value="UvrD-helicase"/>
    <property type="match status" value="1"/>
</dbReference>
<dbReference type="InterPro" id="IPR011528">
    <property type="entry name" value="NERD"/>
</dbReference>
<name>A0A7T7WK45_9GAMM</name>
<feature type="domain" description="NERD" evidence="7">
    <location>
        <begin position="23"/>
        <end position="123"/>
    </location>
</feature>
<evidence type="ECO:0000259" key="6">
    <source>
        <dbReference type="Pfam" id="PF00580"/>
    </source>
</evidence>
<evidence type="ECO:0000256" key="1">
    <source>
        <dbReference type="ARBA" id="ARBA00022741"/>
    </source>
</evidence>
<keyword evidence="4" id="KW-0067">ATP-binding</keyword>
<dbReference type="PANTHER" id="PTHR11070">
    <property type="entry name" value="UVRD / RECB / PCRA DNA HELICASE FAMILY MEMBER"/>
    <property type="match status" value="1"/>
</dbReference>
<evidence type="ECO:0000256" key="3">
    <source>
        <dbReference type="ARBA" id="ARBA00022806"/>
    </source>
</evidence>
<evidence type="ECO:0000256" key="4">
    <source>
        <dbReference type="ARBA" id="ARBA00022840"/>
    </source>
</evidence>
<dbReference type="Pfam" id="PF08378">
    <property type="entry name" value="NERD"/>
    <property type="match status" value="1"/>
</dbReference>
<evidence type="ECO:0000256" key="5">
    <source>
        <dbReference type="ARBA" id="ARBA00034923"/>
    </source>
</evidence>
<feature type="domain" description="UvrD-like helicase ATP-binding" evidence="6">
    <location>
        <begin position="328"/>
        <end position="416"/>
    </location>
</feature>
<dbReference type="Proteomes" id="UP000596079">
    <property type="component" value="Chromosome"/>
</dbReference>
<reference evidence="8 9" key="1">
    <citation type="submission" date="2020-08" db="EMBL/GenBank/DDBJ databases">
        <title>Emergence of ISAba1-mediated novel tet(X) in Acinetobacter variabilis from a chicken farm.</title>
        <authorList>
            <person name="Peng K."/>
            <person name="Li R."/>
        </authorList>
    </citation>
    <scope>NUCLEOTIDE SEQUENCE [LARGE SCALE GENOMIC DNA]</scope>
    <source>
        <strain evidence="8 9">XM9F202-2</strain>
    </source>
</reference>
<dbReference type="GO" id="GO:0043138">
    <property type="term" value="F:3'-5' DNA helicase activity"/>
    <property type="evidence" value="ECO:0007669"/>
    <property type="project" value="TreeGrafter"/>
</dbReference>
<dbReference type="InterPro" id="IPR014016">
    <property type="entry name" value="UvrD-like_ATP-bd"/>
</dbReference>
<evidence type="ECO:0000313" key="9">
    <source>
        <dbReference type="Proteomes" id="UP000596079"/>
    </source>
</evidence>
<dbReference type="Gene3D" id="3.40.50.300">
    <property type="entry name" value="P-loop containing nucleotide triphosphate hydrolases"/>
    <property type="match status" value="2"/>
</dbReference>
<gene>
    <name evidence="8" type="ORF">IAQ69_05435</name>
</gene>
<dbReference type="InterPro" id="IPR000212">
    <property type="entry name" value="DNA_helicase_UvrD/REP"/>
</dbReference>
<evidence type="ECO:0000256" key="2">
    <source>
        <dbReference type="ARBA" id="ARBA00022801"/>
    </source>
</evidence>
<dbReference type="AlphaFoldDB" id="A0A7T7WK45"/>
<dbReference type="GO" id="GO:0005524">
    <property type="term" value="F:ATP binding"/>
    <property type="evidence" value="ECO:0007669"/>
    <property type="project" value="UniProtKB-KW"/>
</dbReference>
<dbReference type="RefSeq" id="WP_200230344.1">
    <property type="nucleotide sequence ID" value="NZ_CP060811.1"/>
</dbReference>
<evidence type="ECO:0000313" key="8">
    <source>
        <dbReference type="EMBL" id="QQN89104.1"/>
    </source>
</evidence>
<keyword evidence="1" id="KW-0547">Nucleotide-binding</keyword>
<sequence>MMNNRLISPSKDQWDKLRQPLEAGEIQFIEYLDQYLPQGWEIYIQPHLNGLCPDIVILHPKIGIGVFEVKNWDFKAMQYGIEEFSNGKKHLYAVNSQGEKISYVKKNPVDQLLLYRKEILDLYCPILSRREYGVVVSCGLVLPSASEKEIEQLFYPIFQSRNRKIFKPTEDDKHNSYVVFGRDNFQKGLIENFPTGIARISSKYMNNIIAEQLRVWLREPESSKEQREPLNYNPQQLKFIKERTDSGFRRLKGPAGSGKSVVVAGRAATLLKEQKSVLIVTFNITLLNYLQDLAVREYPHIRKAATWINFHYLCRRLCYDAGLEREYAEVFINAKKTAEEALKKDPNAKVSDFPSSAALCSIVQNALDISEPEKYDAILVDEGQDFNPQWWDILKKLLADGGEMLLCADTTQDIYASADLWTDDVMKNAGFRGAWAELKQTYRLPDNLIPLANRYAELFLPIEKVIKSESKNELQGALDFGVIEEATLVWRNLPEITETAFLDEFKSFKNEVIQLELSHSDMTILVQTHDIGLLVCKVLECLGLKYIDIFSKDPIESRQKKMWFFKGDTRIKVCTVHSFKGWEAKALLVVWDKIYQLKDHALFYTAITRLKTGKSSILYVANAEPSLADYGKEWN</sequence>
<dbReference type="InterPro" id="IPR027417">
    <property type="entry name" value="P-loop_NTPase"/>
</dbReference>
<dbReference type="GO" id="GO:0016787">
    <property type="term" value="F:hydrolase activity"/>
    <property type="evidence" value="ECO:0007669"/>
    <property type="project" value="UniProtKB-KW"/>
</dbReference>
<accession>A0A7T7WK45</accession>